<evidence type="ECO:0000313" key="1">
    <source>
        <dbReference type="Proteomes" id="UP000095283"/>
    </source>
</evidence>
<evidence type="ECO:0000313" key="2">
    <source>
        <dbReference type="WBParaSite" id="Hba_16086"/>
    </source>
</evidence>
<dbReference type="AlphaFoldDB" id="A0A1I7XF46"/>
<accession>A0A1I7XF46</accession>
<protein>
    <submittedName>
        <fullName evidence="2">Uncharacterized protein</fullName>
    </submittedName>
</protein>
<dbReference type="WBParaSite" id="Hba_16086">
    <property type="protein sequence ID" value="Hba_16086"/>
    <property type="gene ID" value="Hba_16086"/>
</dbReference>
<name>A0A1I7XF46_HETBA</name>
<organism evidence="1 2">
    <name type="scientific">Heterorhabditis bacteriophora</name>
    <name type="common">Entomopathogenic nematode worm</name>
    <dbReference type="NCBI Taxonomy" id="37862"/>
    <lineage>
        <taxon>Eukaryota</taxon>
        <taxon>Metazoa</taxon>
        <taxon>Ecdysozoa</taxon>
        <taxon>Nematoda</taxon>
        <taxon>Chromadorea</taxon>
        <taxon>Rhabditida</taxon>
        <taxon>Rhabditina</taxon>
        <taxon>Rhabditomorpha</taxon>
        <taxon>Strongyloidea</taxon>
        <taxon>Heterorhabditidae</taxon>
        <taxon>Heterorhabditis</taxon>
    </lineage>
</organism>
<proteinExistence type="predicted"/>
<reference evidence="2" key="1">
    <citation type="submission" date="2016-11" db="UniProtKB">
        <authorList>
            <consortium name="WormBaseParasite"/>
        </authorList>
    </citation>
    <scope>IDENTIFICATION</scope>
</reference>
<sequence length="27" mass="3062">MKKDADSEYFQNNTPASHLQSCYIALS</sequence>
<keyword evidence="1" id="KW-1185">Reference proteome</keyword>
<dbReference type="Proteomes" id="UP000095283">
    <property type="component" value="Unplaced"/>
</dbReference>